<protein>
    <submittedName>
        <fullName evidence="2">ATP-, maltotriose- and DNA-dependent transcriptional regulator MalT</fullName>
    </submittedName>
    <submittedName>
        <fullName evidence="1">ATP-, maltotriose-and DNA-dependent transcriptional regulator MalT</fullName>
    </submittedName>
</protein>
<accession>A0A2V0R122</accession>
<dbReference type="Proteomes" id="UP000247480">
    <property type="component" value="Unassembled WGS sequence"/>
</dbReference>
<sequence length="60" mass="7169">MLSEISEYIDSSLSRSPMRLWHQSRMKYMEGLKPQQMSDWLYKSLLMLQAWLAENESRSA</sequence>
<evidence type="ECO:0000313" key="1">
    <source>
        <dbReference type="EMBL" id="GBH13910.1"/>
    </source>
</evidence>
<gene>
    <name evidence="1" type="ORF">KPSA1_07404</name>
    <name evidence="2" type="ORF">KPSA3_00482</name>
</gene>
<name>A0A2V0R122_PSESF</name>
<dbReference type="Proteomes" id="UP000248291">
    <property type="component" value="Unassembled WGS sequence"/>
</dbReference>
<organism evidence="1 3">
    <name type="scientific">Pseudomonas syringae pv. actinidiae</name>
    <dbReference type="NCBI Taxonomy" id="103796"/>
    <lineage>
        <taxon>Bacteria</taxon>
        <taxon>Pseudomonadati</taxon>
        <taxon>Pseudomonadota</taxon>
        <taxon>Gammaproteobacteria</taxon>
        <taxon>Pseudomonadales</taxon>
        <taxon>Pseudomonadaceae</taxon>
        <taxon>Pseudomonas</taxon>
        <taxon>Pseudomonas syringae</taxon>
    </lineage>
</organism>
<evidence type="ECO:0000313" key="3">
    <source>
        <dbReference type="Proteomes" id="UP000247480"/>
    </source>
</evidence>
<evidence type="ECO:0000313" key="4">
    <source>
        <dbReference type="Proteomes" id="UP000248291"/>
    </source>
</evidence>
<proteinExistence type="predicted"/>
<comment type="caution">
    <text evidence="1">The sequence shown here is derived from an EMBL/GenBank/DDBJ whole genome shotgun (WGS) entry which is preliminary data.</text>
</comment>
<evidence type="ECO:0000313" key="2">
    <source>
        <dbReference type="EMBL" id="GBH14590.1"/>
    </source>
</evidence>
<reference evidence="1 3" key="1">
    <citation type="submission" date="2018-04" db="EMBL/GenBank/DDBJ databases">
        <title>Draft genome sequence of Pseudomonas syringae pv. actinidiae biovar 1 strains isolated from kiwifruit in Kagawa prefecture.</title>
        <authorList>
            <person name="Tabuchi M."/>
            <person name="Saito M."/>
            <person name="Fujiwara S."/>
            <person name="Sasa N."/>
            <person name="Akimitsu K."/>
            <person name="Gomi K."/>
            <person name="Konishi-Sugita S."/>
            <person name="Hamano K."/>
            <person name="Kataoka I."/>
        </authorList>
    </citation>
    <scope>NUCLEOTIDE SEQUENCE [LARGE SCALE GENOMIC DNA]</scope>
    <source>
        <strain evidence="1 3">MAFF212206</strain>
    </source>
</reference>
<dbReference type="EMBL" id="BGJZ01000405">
    <property type="protein sequence ID" value="GBH13910.1"/>
    <property type="molecule type" value="Genomic_DNA"/>
</dbReference>
<dbReference type="EMBL" id="BGKA01000018">
    <property type="protein sequence ID" value="GBH14590.1"/>
    <property type="molecule type" value="Genomic_DNA"/>
</dbReference>
<dbReference type="AlphaFoldDB" id="A0A2V0R122"/>
<reference evidence="2 4" key="2">
    <citation type="submission" date="2018-04" db="EMBL/GenBank/DDBJ databases">
        <title>Draft genome sequence of Pseudomonas syringae pv. actinidiae biovar 3 strains isolated from kiwifruit in Kagawa prefecture.</title>
        <authorList>
            <person name="Tabuchi M."/>
            <person name="Saito M."/>
            <person name="Fujiwara S."/>
            <person name="Sasa N."/>
            <person name="Akimitsu K."/>
            <person name="Gomi K."/>
            <person name="Konishi-Sugita S."/>
            <person name="Hamano K."/>
            <person name="Kataoka I."/>
        </authorList>
    </citation>
    <scope>NUCLEOTIDE SEQUENCE [LARGE SCALE GENOMIC DNA]</scope>
    <source>
        <strain evidence="2 4">MAFF212211</strain>
    </source>
</reference>